<accession>A0A8T1UPZ5</accession>
<feature type="compositionally biased region" description="Polar residues" evidence="1">
    <location>
        <begin position="1"/>
        <end position="19"/>
    </location>
</feature>
<sequence length="99" mass="10625">MQRGPSSAVANQEPSSTRRQAMVSAHPIGIHMDEYTPAIDGSSAPGANTTPNQDTRITVAALYRQLYQYDCSTHKPGFARGSRTGTVAETDRAQAEKTS</sequence>
<comment type="caution">
    <text evidence="2">The sequence shown here is derived from an EMBL/GenBank/DDBJ whole genome shotgun (WGS) entry which is preliminary data.</text>
</comment>
<dbReference type="EMBL" id="JAENGZ010000212">
    <property type="protein sequence ID" value="KAG6965142.1"/>
    <property type="molecule type" value="Genomic_DNA"/>
</dbReference>
<name>A0A8T1UPZ5_9STRA</name>
<protein>
    <submittedName>
        <fullName evidence="2">Uncharacterized protein</fullName>
    </submittedName>
</protein>
<proteinExistence type="predicted"/>
<dbReference type="Proteomes" id="UP000688947">
    <property type="component" value="Unassembled WGS sequence"/>
</dbReference>
<feature type="region of interest" description="Disordered" evidence="1">
    <location>
        <begin position="1"/>
        <end position="22"/>
    </location>
</feature>
<dbReference type="AlphaFoldDB" id="A0A8T1UPZ5"/>
<reference evidence="2" key="1">
    <citation type="submission" date="2021-01" db="EMBL/GenBank/DDBJ databases">
        <title>Phytophthora aleatoria, a newly-described species from Pinus radiata is distinct from Phytophthora cactorum isolates based on comparative genomics.</title>
        <authorList>
            <person name="Mcdougal R."/>
            <person name="Panda P."/>
            <person name="Williams N."/>
            <person name="Studholme D.J."/>
        </authorList>
    </citation>
    <scope>NUCLEOTIDE SEQUENCE</scope>
    <source>
        <strain evidence="2">NZFS 3830</strain>
    </source>
</reference>
<feature type="region of interest" description="Disordered" evidence="1">
    <location>
        <begin position="73"/>
        <end position="99"/>
    </location>
</feature>
<organism evidence="2 3">
    <name type="scientific">Phytophthora cactorum</name>
    <dbReference type="NCBI Taxonomy" id="29920"/>
    <lineage>
        <taxon>Eukaryota</taxon>
        <taxon>Sar</taxon>
        <taxon>Stramenopiles</taxon>
        <taxon>Oomycota</taxon>
        <taxon>Peronosporomycetes</taxon>
        <taxon>Peronosporales</taxon>
        <taxon>Peronosporaceae</taxon>
        <taxon>Phytophthora</taxon>
    </lineage>
</organism>
<gene>
    <name evidence="2" type="ORF">JG687_00005583</name>
</gene>
<evidence type="ECO:0000313" key="2">
    <source>
        <dbReference type="EMBL" id="KAG6965142.1"/>
    </source>
</evidence>
<evidence type="ECO:0000256" key="1">
    <source>
        <dbReference type="SAM" id="MobiDB-lite"/>
    </source>
</evidence>
<feature type="compositionally biased region" description="Basic and acidic residues" evidence="1">
    <location>
        <begin position="89"/>
        <end position="99"/>
    </location>
</feature>
<evidence type="ECO:0000313" key="3">
    <source>
        <dbReference type="Proteomes" id="UP000688947"/>
    </source>
</evidence>